<dbReference type="PANTHER" id="PTHR30292">
    <property type="entry name" value="UNCHARACTERIZED PROTEIN YBGL-RELATED"/>
    <property type="match status" value="1"/>
</dbReference>
<reference evidence="2 3" key="1">
    <citation type="submission" date="2023-09" db="EMBL/GenBank/DDBJ databases">
        <title>Description of three actinobacteria isolated from air of manufacturing shop in a pharmaceutical factory.</title>
        <authorList>
            <person name="Zhang D.-F."/>
        </authorList>
    </citation>
    <scope>NUCLEOTIDE SEQUENCE [LARGE SCALE GENOMIC DNA]</scope>
    <source>
        <strain evidence="2 3">LY-0111</strain>
    </source>
</reference>
<dbReference type="CDD" id="cd10787">
    <property type="entry name" value="LamB_YcsF_like"/>
    <property type="match status" value="1"/>
</dbReference>
<comment type="catalytic activity">
    <reaction evidence="1">
        <text>5-oxo-L-proline + ATP + 2 H2O = L-glutamate + ADP + phosphate + H(+)</text>
        <dbReference type="Rhea" id="RHEA:10348"/>
        <dbReference type="ChEBI" id="CHEBI:15377"/>
        <dbReference type="ChEBI" id="CHEBI:15378"/>
        <dbReference type="ChEBI" id="CHEBI:29985"/>
        <dbReference type="ChEBI" id="CHEBI:30616"/>
        <dbReference type="ChEBI" id="CHEBI:43474"/>
        <dbReference type="ChEBI" id="CHEBI:58402"/>
        <dbReference type="ChEBI" id="CHEBI:456216"/>
        <dbReference type="EC" id="3.5.2.9"/>
    </reaction>
</comment>
<dbReference type="NCBIfam" id="NF003814">
    <property type="entry name" value="PRK05406.1-3"/>
    <property type="match status" value="1"/>
</dbReference>
<dbReference type="HAMAP" id="MF_00691">
    <property type="entry name" value="PxpA"/>
    <property type="match status" value="1"/>
</dbReference>
<dbReference type="EC" id="3.5.2.9" evidence="1"/>
<dbReference type="Pfam" id="PF03746">
    <property type="entry name" value="LamB_YcsF"/>
    <property type="match status" value="1"/>
</dbReference>
<accession>A0ABU2DPJ1</accession>
<name>A0ABU2DPJ1_9MICC</name>
<evidence type="ECO:0000313" key="2">
    <source>
        <dbReference type="EMBL" id="MDR8018311.1"/>
    </source>
</evidence>
<dbReference type="Proteomes" id="UP001251870">
    <property type="component" value="Unassembled WGS sequence"/>
</dbReference>
<protein>
    <recommendedName>
        <fullName evidence="1">5-oxoprolinase subunit A</fullName>
        <shortName evidence="1">5-OPase subunit A</shortName>
        <ecNumber evidence="1">3.5.2.9</ecNumber>
    </recommendedName>
    <alternativeName>
        <fullName evidence="1">5-oxoprolinase (ATP-hydrolyzing) subunit A</fullName>
    </alternativeName>
</protein>
<keyword evidence="1" id="KW-0067">ATP-binding</keyword>
<dbReference type="Gene3D" id="3.20.20.370">
    <property type="entry name" value="Glycoside hydrolase/deacetylase"/>
    <property type="match status" value="1"/>
</dbReference>
<dbReference type="InterPro" id="IPR011330">
    <property type="entry name" value="Glyco_hydro/deAcase_b/a-brl"/>
</dbReference>
<organism evidence="2 3">
    <name type="scientific">Nesterenkonia aerolata</name>
    <dbReference type="NCBI Taxonomy" id="3074079"/>
    <lineage>
        <taxon>Bacteria</taxon>
        <taxon>Bacillati</taxon>
        <taxon>Actinomycetota</taxon>
        <taxon>Actinomycetes</taxon>
        <taxon>Micrococcales</taxon>
        <taxon>Micrococcaceae</taxon>
        <taxon>Nesterenkonia</taxon>
    </lineage>
</organism>
<dbReference type="EMBL" id="JAVKGR010000001">
    <property type="protein sequence ID" value="MDR8018311.1"/>
    <property type="molecule type" value="Genomic_DNA"/>
</dbReference>
<evidence type="ECO:0000256" key="1">
    <source>
        <dbReference type="HAMAP-Rule" id="MF_00691"/>
    </source>
</evidence>
<dbReference type="SUPFAM" id="SSF88713">
    <property type="entry name" value="Glycoside hydrolase/deacetylase"/>
    <property type="match status" value="1"/>
</dbReference>
<dbReference type="InterPro" id="IPR005501">
    <property type="entry name" value="LamB/YcsF/PxpA-like"/>
</dbReference>
<dbReference type="PANTHER" id="PTHR30292:SF0">
    <property type="entry name" value="5-OXOPROLINASE SUBUNIT A"/>
    <property type="match status" value="1"/>
</dbReference>
<proteinExistence type="inferred from homology"/>
<comment type="similarity">
    <text evidence="1">Belongs to the LamB/PxpA family.</text>
</comment>
<keyword evidence="1" id="KW-0547">Nucleotide-binding</keyword>
<comment type="caution">
    <text evidence="2">The sequence shown here is derived from an EMBL/GenBank/DDBJ whole genome shotgun (WGS) entry which is preliminary data.</text>
</comment>
<keyword evidence="3" id="KW-1185">Reference proteome</keyword>
<dbReference type="RefSeq" id="WP_310547288.1">
    <property type="nucleotide sequence ID" value="NZ_JAVKGR010000001.1"/>
</dbReference>
<sequence>MPHIDMNSDVGESFGNWRMGDDAAILKTVSSANIACGFHAGDPGTIRETSRIAAENGVAIGAHIGYRDLDGFGRRFLDCSYEELAADVLYQLGALQAMASAAGGRIRYVKPHGALYHSMIGNQTHARAVIDTIAAYDASLPVLLLPGSVALDFAAENGLRGVAEAFADRNYDADGTLVSRREPDAVLHDVDVVVENMLRLAEDREIIARDGTRIPMDAESICVHGDTQGSVAMAAAVRQALEAQGVQIRSFVTEAA</sequence>
<dbReference type="GO" id="GO:0017168">
    <property type="term" value="F:5-oxoprolinase (ATP-hydrolyzing) activity"/>
    <property type="evidence" value="ECO:0007669"/>
    <property type="project" value="UniProtKB-EC"/>
</dbReference>
<comment type="function">
    <text evidence="1">Catalyzes the cleavage of 5-oxoproline to form L-glutamate coupled to the hydrolysis of ATP to ADP and inorganic phosphate.</text>
</comment>
<dbReference type="NCBIfam" id="NF003816">
    <property type="entry name" value="PRK05406.1-5"/>
    <property type="match status" value="1"/>
</dbReference>
<comment type="subunit">
    <text evidence="1">Forms a complex composed of PxpA, PxpB and PxpC.</text>
</comment>
<gene>
    <name evidence="1" type="primary">pxpA</name>
    <name evidence="2" type="ORF">RIL96_01845</name>
</gene>
<evidence type="ECO:0000313" key="3">
    <source>
        <dbReference type="Proteomes" id="UP001251870"/>
    </source>
</evidence>
<keyword evidence="1 2" id="KW-0378">Hydrolase</keyword>